<dbReference type="OrthoDB" id="5863171at2759"/>
<reference evidence="3" key="1">
    <citation type="submission" date="2021-01" db="EMBL/GenBank/DDBJ databases">
        <authorList>
            <consortium name="Aspergillus puulaauensis MK2 genome sequencing consortium"/>
            <person name="Kazuki M."/>
            <person name="Futagami T."/>
        </authorList>
    </citation>
    <scope>NUCLEOTIDE SEQUENCE</scope>
    <source>
        <strain evidence="3">MK2</strain>
    </source>
</reference>
<evidence type="ECO:0008006" key="5">
    <source>
        <dbReference type="Google" id="ProtNLM"/>
    </source>
</evidence>
<protein>
    <recommendedName>
        <fullName evidence="5">CoA-transferase family III domain-containing protein</fullName>
    </recommendedName>
</protein>
<sequence length="451" mass="49549">MRLWTRPVALKTPCVRTLEPYHLRQQALSTAIDANTQNLPLAGLRILDLSRVLAGPFCTQILGDYGASVLKIEQPHLGDETRSWRAPKEAQMWKDDACNMSLYFSAVNRNKRSMTLNLKSPAGVEIAKRLARESDVLIHNFLPGRAETMGLGYEELKKDNKRLIYTSISGYGTNGPNRSRPGYDAIALAESGLLHVTGEKGGPPTKPGVAIADMCTGLHAHGAILAALAQRQSTGLGTKIEGSLFETGLNLLINVGVNALNLDTNGAPEERRRGQRWGLEHPSLVPYGGFKTQDGKTIFIAANNDRQWKILCERINLAHLLQDIRFSTNDGRLKCRHEINQSVQEAIKKRTKDQWFQQFENSGLPYGVINDVVEALESPQSTARDMVIDVSDFEASRDGNLKLIAPAVKFANAPMGVRLNPPELGQHTAEVLSELGYSAVEIKGLRQSGAI</sequence>
<dbReference type="GeneID" id="64980572"/>
<dbReference type="Pfam" id="PF02515">
    <property type="entry name" value="CoA_transf_3"/>
    <property type="match status" value="1"/>
</dbReference>
<evidence type="ECO:0000313" key="4">
    <source>
        <dbReference type="Proteomes" id="UP000654913"/>
    </source>
</evidence>
<dbReference type="RefSeq" id="XP_041562761.1">
    <property type="nucleotide sequence ID" value="XM_041697207.1"/>
</dbReference>
<organism evidence="3 4">
    <name type="scientific">Aspergillus puulaauensis</name>
    <dbReference type="NCBI Taxonomy" id="1220207"/>
    <lineage>
        <taxon>Eukaryota</taxon>
        <taxon>Fungi</taxon>
        <taxon>Dikarya</taxon>
        <taxon>Ascomycota</taxon>
        <taxon>Pezizomycotina</taxon>
        <taxon>Eurotiomycetes</taxon>
        <taxon>Eurotiomycetidae</taxon>
        <taxon>Eurotiales</taxon>
        <taxon>Aspergillaceae</taxon>
        <taxon>Aspergillus</taxon>
    </lineage>
</organism>
<dbReference type="InterPro" id="IPR044855">
    <property type="entry name" value="CoA-Trfase_III_dom3_sf"/>
</dbReference>
<evidence type="ECO:0000256" key="2">
    <source>
        <dbReference type="ARBA" id="ARBA00022679"/>
    </source>
</evidence>
<dbReference type="AlphaFoldDB" id="A0A7R7XZH8"/>
<evidence type="ECO:0000256" key="1">
    <source>
        <dbReference type="ARBA" id="ARBA00008383"/>
    </source>
</evidence>
<dbReference type="InterPro" id="IPR003673">
    <property type="entry name" value="CoA-Trfase_fam_III"/>
</dbReference>
<dbReference type="GO" id="GO:0005739">
    <property type="term" value="C:mitochondrion"/>
    <property type="evidence" value="ECO:0007669"/>
    <property type="project" value="TreeGrafter"/>
</dbReference>
<keyword evidence="2" id="KW-0808">Transferase</keyword>
<gene>
    <name evidence="3" type="ORF">APUU_80878A</name>
</gene>
<dbReference type="Gene3D" id="3.30.1540.10">
    <property type="entry name" value="formyl-coa transferase, domain 3"/>
    <property type="match status" value="1"/>
</dbReference>
<dbReference type="Proteomes" id="UP000654913">
    <property type="component" value="Chromosome 8"/>
</dbReference>
<dbReference type="Gene3D" id="3.40.50.10540">
    <property type="entry name" value="Crotonobetainyl-coa:carnitine coa-transferase, domain 1"/>
    <property type="match status" value="1"/>
</dbReference>
<dbReference type="EMBL" id="AP024450">
    <property type="protein sequence ID" value="BCS30575.1"/>
    <property type="molecule type" value="Genomic_DNA"/>
</dbReference>
<accession>A0A7R7XZH8</accession>
<proteinExistence type="inferred from homology"/>
<dbReference type="SUPFAM" id="SSF89796">
    <property type="entry name" value="CoA-transferase family III (CaiB/BaiF)"/>
    <property type="match status" value="1"/>
</dbReference>
<keyword evidence="4" id="KW-1185">Reference proteome</keyword>
<name>A0A7R7XZH8_9EURO</name>
<dbReference type="PANTHER" id="PTHR48207">
    <property type="entry name" value="SUCCINATE--HYDROXYMETHYLGLUTARATE COA-TRANSFERASE"/>
    <property type="match status" value="1"/>
</dbReference>
<comment type="similarity">
    <text evidence="1">Belongs to the CoA-transferase III family.</text>
</comment>
<dbReference type="InterPro" id="IPR050483">
    <property type="entry name" value="CoA-transferase_III_domain"/>
</dbReference>
<dbReference type="PANTHER" id="PTHR48207:SF3">
    <property type="entry name" value="SUCCINATE--HYDROXYMETHYLGLUTARATE COA-TRANSFERASE"/>
    <property type="match status" value="1"/>
</dbReference>
<dbReference type="KEGG" id="apuu:APUU_80878A"/>
<evidence type="ECO:0000313" key="3">
    <source>
        <dbReference type="EMBL" id="BCS30575.1"/>
    </source>
</evidence>
<reference evidence="3" key="2">
    <citation type="submission" date="2021-02" db="EMBL/GenBank/DDBJ databases">
        <title>Aspergillus puulaauensis MK2 genome sequence.</title>
        <authorList>
            <person name="Futagami T."/>
            <person name="Mori K."/>
            <person name="Kadooka C."/>
            <person name="Tanaka T."/>
        </authorList>
    </citation>
    <scope>NUCLEOTIDE SEQUENCE</scope>
    <source>
        <strain evidence="3">MK2</strain>
    </source>
</reference>
<dbReference type="GO" id="GO:0047369">
    <property type="term" value="F:succinate-hydroxymethylglutarate CoA-transferase activity"/>
    <property type="evidence" value="ECO:0007669"/>
    <property type="project" value="TreeGrafter"/>
</dbReference>
<dbReference type="InterPro" id="IPR023606">
    <property type="entry name" value="CoA-Trfase_III_dom_1_sf"/>
</dbReference>